<dbReference type="InterPro" id="IPR000014">
    <property type="entry name" value="PAS"/>
</dbReference>
<dbReference type="FunFam" id="1.10.287.950:FF:000001">
    <property type="entry name" value="Methyl-accepting chemotaxis sensory transducer"/>
    <property type="match status" value="1"/>
</dbReference>
<evidence type="ECO:0000256" key="3">
    <source>
        <dbReference type="ARBA" id="ARBA00029447"/>
    </source>
</evidence>
<keyword evidence="5" id="KW-1133">Transmembrane helix</keyword>
<dbReference type="Gene3D" id="1.10.287.950">
    <property type="entry name" value="Methyl-accepting chemotaxis protein"/>
    <property type="match status" value="1"/>
</dbReference>
<reference evidence="9" key="1">
    <citation type="submission" date="2016-09" db="EMBL/GenBank/DDBJ databases">
        <title>Acidihalobacter prosperus F5.</title>
        <authorList>
            <person name="Khaleque H.N."/>
            <person name="Ramsay J.P."/>
            <person name="Kaksonen A.H."/>
            <person name="Boxall N.J."/>
            <person name="Watkin E.L.J."/>
        </authorList>
    </citation>
    <scope>NUCLEOTIDE SEQUENCE [LARGE SCALE GENOMIC DNA]</scope>
    <source>
        <strain evidence="9">F5</strain>
    </source>
</reference>
<evidence type="ECO:0000259" key="6">
    <source>
        <dbReference type="PROSITE" id="PS50111"/>
    </source>
</evidence>
<dbReference type="Proteomes" id="UP000095401">
    <property type="component" value="Chromosome"/>
</dbReference>
<feature type="transmembrane region" description="Helical" evidence="5">
    <location>
        <begin position="192"/>
        <end position="211"/>
    </location>
</feature>
<dbReference type="SMART" id="SM00283">
    <property type="entry name" value="MA"/>
    <property type="match status" value="1"/>
</dbReference>
<keyword evidence="5" id="KW-0812">Transmembrane</keyword>
<dbReference type="PROSITE" id="PS50112">
    <property type="entry name" value="PAS"/>
    <property type="match status" value="1"/>
</dbReference>
<dbReference type="AlphaFoldDB" id="A0A1D8IMS8"/>
<evidence type="ECO:0000313" key="9">
    <source>
        <dbReference type="Proteomes" id="UP000095401"/>
    </source>
</evidence>
<dbReference type="InterPro" id="IPR004090">
    <property type="entry name" value="Chemotax_Me-accpt_rcpt"/>
</dbReference>
<proteinExistence type="inferred from homology"/>
<dbReference type="SUPFAM" id="SSF58104">
    <property type="entry name" value="Methyl-accepting chemotaxis protein (MCP) signaling domain"/>
    <property type="match status" value="1"/>
</dbReference>
<evidence type="ECO:0008006" key="10">
    <source>
        <dbReference type="Google" id="ProtNLM"/>
    </source>
</evidence>
<dbReference type="NCBIfam" id="TIGR00229">
    <property type="entry name" value="sensory_box"/>
    <property type="match status" value="1"/>
</dbReference>
<sequence>MKKNFPINRTEHTFRPDELLISSTDLAGVIRYSNEAFAKVAGFPVNELIGKSHNVVRHPSMPQAAFSDLWASIKAGRPWMGLVQNRSKDGGFYWVDAYITPVYEKGSCIGYESVRVRPQSEDRARAENLYKRLGPAATRDGTGVSSEQAGKVAAKLGQVRWLDSVLNRMQLTGALASLLIVALTLLPFSRTMLTIGDVLVGILSVFFAWFFSRPLRKVDHWIRQEVVDNPIMQAVYSGQKGEPGRIELAIRLLQAGQHTILGRLGEEAEKLREAAEASALELGRVVEQVNLQHNQTDQLATAMNEMAATFLEVARNTTAAADAAQKSRRETENGTRVANDFSAVIGQIAEQITFAAGAMEQLLANSESIYKVTDLITKISEQTNLLALNASIEAARAGEHGRGFAVVASEVSDLAKKTNQATKDIRAQLGEFKKTLSNSAENMRTSRAMSDEGVQRVGDVTAALSAISEAVETISSMSTQIATATEEQSAVAEEINQNVVHIRDGAVRINDSAIKSRDLSDDLITLSGDLDSLVSRFKRVR</sequence>
<dbReference type="EMBL" id="CP017415">
    <property type="protein sequence ID" value="AOU97778.1"/>
    <property type="molecule type" value="Genomic_DNA"/>
</dbReference>
<dbReference type="GO" id="GO:0007165">
    <property type="term" value="P:signal transduction"/>
    <property type="evidence" value="ECO:0007669"/>
    <property type="project" value="UniProtKB-KW"/>
</dbReference>
<dbReference type="GO" id="GO:0004888">
    <property type="term" value="F:transmembrane signaling receptor activity"/>
    <property type="evidence" value="ECO:0007669"/>
    <property type="project" value="InterPro"/>
</dbReference>
<dbReference type="RefSeq" id="WP_070078163.1">
    <property type="nucleotide sequence ID" value="NZ_CP017415.1"/>
</dbReference>
<feature type="domain" description="PAS" evidence="7">
    <location>
        <begin position="25"/>
        <end position="52"/>
    </location>
</feature>
<keyword evidence="5" id="KW-0472">Membrane</keyword>
<dbReference type="Gene3D" id="3.30.450.20">
    <property type="entry name" value="PAS domain"/>
    <property type="match status" value="1"/>
</dbReference>
<dbReference type="PRINTS" id="PR00260">
    <property type="entry name" value="CHEMTRNSDUCR"/>
</dbReference>
<dbReference type="PANTHER" id="PTHR32089:SF112">
    <property type="entry name" value="LYSOZYME-LIKE PROTEIN-RELATED"/>
    <property type="match status" value="1"/>
</dbReference>
<dbReference type="InterPro" id="IPR035965">
    <property type="entry name" value="PAS-like_dom_sf"/>
</dbReference>
<name>A0A1D8IMS8_9GAMM</name>
<accession>A0A1D8IMS8</accession>
<dbReference type="Pfam" id="PF08447">
    <property type="entry name" value="PAS_3"/>
    <property type="match status" value="1"/>
</dbReference>
<dbReference type="GO" id="GO:0016020">
    <property type="term" value="C:membrane"/>
    <property type="evidence" value="ECO:0007669"/>
    <property type="project" value="UniProtKB-SubCell"/>
</dbReference>
<keyword evidence="9" id="KW-1185">Reference proteome</keyword>
<evidence type="ECO:0000259" key="7">
    <source>
        <dbReference type="PROSITE" id="PS50112"/>
    </source>
</evidence>
<feature type="domain" description="Methyl-accepting transducer" evidence="6">
    <location>
        <begin position="267"/>
        <end position="503"/>
    </location>
</feature>
<evidence type="ECO:0000256" key="2">
    <source>
        <dbReference type="ARBA" id="ARBA00023224"/>
    </source>
</evidence>
<dbReference type="PANTHER" id="PTHR32089">
    <property type="entry name" value="METHYL-ACCEPTING CHEMOTAXIS PROTEIN MCPB"/>
    <property type="match status" value="1"/>
</dbReference>
<dbReference type="InterPro" id="IPR004089">
    <property type="entry name" value="MCPsignal_dom"/>
</dbReference>
<keyword evidence="2 4" id="KW-0807">Transducer</keyword>
<dbReference type="KEGG" id="aprs:BI364_07195"/>
<feature type="transmembrane region" description="Helical" evidence="5">
    <location>
        <begin position="165"/>
        <end position="186"/>
    </location>
</feature>
<evidence type="ECO:0000256" key="4">
    <source>
        <dbReference type="PROSITE-ProRule" id="PRU00284"/>
    </source>
</evidence>
<dbReference type="SUPFAM" id="SSF55785">
    <property type="entry name" value="PYP-like sensor domain (PAS domain)"/>
    <property type="match status" value="1"/>
</dbReference>
<organism evidence="8 9">
    <name type="scientific">Acidihalobacter yilgarnensis</name>
    <dbReference type="NCBI Taxonomy" id="2819280"/>
    <lineage>
        <taxon>Bacteria</taxon>
        <taxon>Pseudomonadati</taxon>
        <taxon>Pseudomonadota</taxon>
        <taxon>Gammaproteobacteria</taxon>
        <taxon>Chromatiales</taxon>
        <taxon>Ectothiorhodospiraceae</taxon>
        <taxon>Acidihalobacter</taxon>
    </lineage>
</organism>
<comment type="subcellular location">
    <subcellularLocation>
        <location evidence="1">Membrane</location>
    </subcellularLocation>
</comment>
<dbReference type="CDD" id="cd00130">
    <property type="entry name" value="PAS"/>
    <property type="match status" value="1"/>
</dbReference>
<evidence type="ECO:0000256" key="5">
    <source>
        <dbReference type="SAM" id="Phobius"/>
    </source>
</evidence>
<dbReference type="Pfam" id="PF00015">
    <property type="entry name" value="MCPsignal"/>
    <property type="match status" value="1"/>
</dbReference>
<gene>
    <name evidence="8" type="ORF">BI364_07195</name>
</gene>
<dbReference type="GO" id="GO:0006935">
    <property type="term" value="P:chemotaxis"/>
    <property type="evidence" value="ECO:0007669"/>
    <property type="project" value="InterPro"/>
</dbReference>
<evidence type="ECO:0000256" key="1">
    <source>
        <dbReference type="ARBA" id="ARBA00004370"/>
    </source>
</evidence>
<evidence type="ECO:0000313" key="8">
    <source>
        <dbReference type="EMBL" id="AOU97778.1"/>
    </source>
</evidence>
<dbReference type="PROSITE" id="PS50111">
    <property type="entry name" value="CHEMOTAXIS_TRANSDUC_2"/>
    <property type="match status" value="1"/>
</dbReference>
<dbReference type="InterPro" id="IPR013655">
    <property type="entry name" value="PAS_fold_3"/>
</dbReference>
<comment type="similarity">
    <text evidence="3">Belongs to the methyl-accepting chemotaxis (MCP) protein family.</text>
</comment>
<dbReference type="CDD" id="cd11386">
    <property type="entry name" value="MCP_signal"/>
    <property type="match status" value="1"/>
</dbReference>
<protein>
    <recommendedName>
        <fullName evidence="10">Chemotaxis protein</fullName>
    </recommendedName>
</protein>